<feature type="compositionally biased region" description="Polar residues" evidence="3">
    <location>
        <begin position="1338"/>
        <end position="1356"/>
    </location>
</feature>
<proteinExistence type="predicted"/>
<feature type="compositionally biased region" description="Basic and acidic residues" evidence="3">
    <location>
        <begin position="1989"/>
        <end position="2007"/>
    </location>
</feature>
<feature type="region of interest" description="Disordered" evidence="3">
    <location>
        <begin position="1832"/>
        <end position="1853"/>
    </location>
</feature>
<reference evidence="6 7" key="2">
    <citation type="journal article" date="2012" name="Nature">
        <title>Insights into hominid evolution from the gorilla genome sequence.</title>
        <authorList>
            <person name="Scally A."/>
            <person name="Dutheil J.Y."/>
            <person name="Hillier L.W."/>
            <person name="Jordan G.E."/>
            <person name="Goodhead I."/>
            <person name="Herrero J."/>
            <person name="Hobolth A."/>
            <person name="Lappalainen T."/>
            <person name="Mailund T."/>
            <person name="Marques-Bonet T."/>
            <person name="McCarthy S."/>
            <person name="Montgomery S.H."/>
            <person name="Schwalie P.C."/>
            <person name="Tang Y.A."/>
            <person name="Ward M.C."/>
            <person name="Xue Y."/>
            <person name="Yngvadottir B."/>
            <person name="Alkan C."/>
            <person name="Andersen L.N."/>
            <person name="Ayub Q."/>
            <person name="Ball E.V."/>
            <person name="Beal K."/>
            <person name="Bradley B.J."/>
            <person name="Chen Y."/>
            <person name="Clee C.M."/>
            <person name="Fitzgerald S."/>
            <person name="Graves T.A."/>
            <person name="Gu Y."/>
            <person name="Heath P."/>
            <person name="Heger A."/>
            <person name="Karakoc E."/>
            <person name="Kolb-Kokocinski A."/>
            <person name="Laird G.K."/>
            <person name="Lunter G."/>
            <person name="Meader S."/>
            <person name="Mort M."/>
            <person name="Mullikin J.C."/>
            <person name="Munch K."/>
            <person name="O'Connor T.D."/>
            <person name="Phillips A.D."/>
            <person name="Prado-Martinez J."/>
            <person name="Rogers A.S."/>
            <person name="Sajjadian S."/>
            <person name="Schmidt D."/>
            <person name="Shaw K."/>
            <person name="Simpson J.T."/>
            <person name="Stenson P.D."/>
            <person name="Turner D.J."/>
            <person name="Vigilant L."/>
            <person name="Vilella A.J."/>
            <person name="Whitener W."/>
            <person name="Zhu B."/>
            <person name="Cooper D.N."/>
            <person name="de Jong P."/>
            <person name="Dermitzakis E.T."/>
            <person name="Eichler E.E."/>
            <person name="Flicek P."/>
            <person name="Goldman N."/>
            <person name="Mundy N.I."/>
            <person name="Ning Z."/>
            <person name="Odom D.T."/>
            <person name="Ponting C.P."/>
            <person name="Quail M.A."/>
            <person name="Ryder O.A."/>
            <person name="Searle S.M."/>
            <person name="Warren W.C."/>
            <person name="Wilson R.K."/>
            <person name="Schierup M.H."/>
            <person name="Rogers J."/>
            <person name="Tyler-Smith C."/>
            <person name="Durbin R."/>
        </authorList>
    </citation>
    <scope>NUCLEOTIDE SEQUENCE [LARGE SCALE GENOMIC DNA]</scope>
</reference>
<evidence type="ECO:0000313" key="6">
    <source>
        <dbReference type="Ensembl" id="ENSGGOP00000028705.2"/>
    </source>
</evidence>
<dbReference type="EMBL" id="CABD030010084">
    <property type="status" value="NOT_ANNOTATED_CDS"/>
    <property type="molecule type" value="Genomic_DNA"/>
</dbReference>
<dbReference type="HOGENOM" id="CLU_001145_0_0_1"/>
<feature type="domain" description="ELYS-like" evidence="4">
    <location>
        <begin position="725"/>
        <end position="947"/>
    </location>
</feature>
<dbReference type="eggNOG" id="ENOG502QU0D">
    <property type="taxonomic scope" value="Eukaryota"/>
</dbReference>
<dbReference type="PANTHER" id="PTHR21583:SF8">
    <property type="entry name" value="PROTEIN ELYS"/>
    <property type="match status" value="1"/>
</dbReference>
<dbReference type="EMBL" id="CABD030010090">
    <property type="status" value="NOT_ANNOTATED_CDS"/>
    <property type="molecule type" value="Genomic_DNA"/>
</dbReference>
<dbReference type="GO" id="GO:0005634">
    <property type="term" value="C:nucleus"/>
    <property type="evidence" value="ECO:0007669"/>
    <property type="project" value="UniProtKB-SubCell"/>
</dbReference>
<keyword evidence="2" id="KW-0539">Nucleus</keyword>
<reference evidence="7" key="1">
    <citation type="submission" date="2011-05" db="EMBL/GenBank/DDBJ databases">
        <title>Insights into the evolution of the great apes provided by the gorilla genome.</title>
        <authorList>
            <person name="Scally A."/>
        </authorList>
    </citation>
    <scope>NUCLEOTIDE SEQUENCE [LARGE SCALE GENOMIC DNA]</scope>
</reference>
<dbReference type="InterPro" id="IPR025151">
    <property type="entry name" value="ELYS_dom"/>
</dbReference>
<feature type="region of interest" description="Disordered" evidence="3">
    <location>
        <begin position="1211"/>
        <end position="1230"/>
    </location>
</feature>
<sequence>MRDLRAQVTSGLLPFPEVTLQALGEDEITLESVLRGKFAAGKNGLACLACGPQLEVVNSITGERLSAYRFSGVNEQPPVVLAVKEFSWQKRTGLLIGLEETEGSVLCLYDLGISKVVKAVVLPGRVTAIEPIINHGGASASTQHLHPSLRWLFGVAAVVTDVGQILLVDLCLDDLSCNQNEVEASDLEVLTGIPAEVPHIRESVMREGRHLCFQLVSPTGTAVSTLSYISRTNQLAVGFSDGYLALWNMKSMKREYYIQLESGQVPVYAVTFQEPENDPRNCCYLWAVQSTQDSEGDVLSLHLLQLAFGNRKCLASGQILYEGLEYCEERYTLDLTGGMFPLRGQTSNTKLLGCQSIEKFRSHGDREEGVNEALSPDTSVSVFTWQVNIYGQGKPSVYLGLFDINRWYHAQMPDSLRSGEYLHNCSYFALWSLESVVSRTSPHGILDILVHERSLNRGVPPSYPPPEQFFNPSTYNFDATCLLNSGVVHLTCTGFQKETLTFLKKSGPSLNELIPDGYNRCLVAGLLSPRFVDVQPSSLSQEEQLEAILSAAIQTSSLGLLTGYIRRWITEEQPNSATNLRFVLEWTWNKVVLTKEEFDRLCKLCVPLFDGSCHFMDPQTIQSIQQCYLLLSNLNIVLSCFASEAREITERGLIDLGNKFVVSHLICQYAQVVLWFSHSGLLPEGIDDSVQLSRLCYNYPVIQNYYTSRRQKFERLSRGKWNPDCLMIDGLVSQLGERIEKLWKRDEGGTGKYPPASLHAVLDMYLLDDITEAAKHSITIYLLLDIMYSFPNKTDIPIESFPTVFAISWGQVKLIQGFWLIDHNDYESGLDLLFHPATAKPLSWQHSKIIQAFMSQGEHRQALRYIQTMKPTVSSGSDVILHLTVLLFSRCTVEAWNFLRQHCNRLNIEELLKHMYEVCQEMGLMEDLLKLPFTDTEQECLVKFLQSSASVQNHEFLLVHHLQHANYVPALKLNQTLKINVMNDRDPRLRERSLARNSILDQYGKILPRVHRKLAFERAKPYHLSTSSVFRLVSRPKPLSAVPKQVVTGTVLTRSVFINNVLSKIGEVWASKEPINSTTPFNSSKIEEPSPIVYSLPAPELPEAFFGTPISKASQKISRLLDLVVQPVPRPSQCSEFIQQSSMKSPLYLVSRSLPSSSQLKGSPQAISRASESHLLETPLVVKKAKSLAMSVTTSGFSEFTPQSILRSTLRSTPLASPSPSPGRSPQQLKETRISFVEEDVHPKWIPGAADDSKLEVFTTPKKCAVPVETEWLKSKDRTTSFFLNSPEKEHQEMDVGSQSLEKLDVSKGNSSVSITSDETTLEYQDAPSPEDLEETVFTASKPKSSSTALTTNVTEQTEKDGDKDVFASEVTPSDLQKQMGNLEDAETKDLLVAAEAFSELNHLSPVQGTEASLCAPSVYEGKIFTQKSKVPVLDEGLTSVETYTSAIRANDNKSMADVPGDGGNSSLTISEGPVVSERRLNQEVALNLKEDHEVEVGVLKESVDLPEEKLPISDSPPDTQEIHVIEQEKLEAQDSGEEARNLSFNELYPSGTLKLQYNFDTIDQQFCDLADNKDTAECDIAEVDGELFVAQSNFTLILEGEEGEVEPGDLASSDVLPKAANTATEEKLVCSGENDNHGQVANLPSAVTSDQKSQKVDTLPYVPEPIKVAIAENLLDVIKDTRSKEITSDTMEQSIHETIPLVSQNIMCPTRLVKSAFKTAQETSTMTMNVSQVDDMVSSKTRTRGQRIQNVNVKSAQQEASADVATPKMPGQSVRKKTRKAKEISEASENIYSDVRGLPQNQQIPQNSVTPRRGRRKKEVNQDILENTSSVEQELQITTGRESKRLKSSQLLEPAVEETTKKEVKVSSVTKRTPRRIKRSVENQESVEIINDLKVSTVTSPSRMIRKLRSAHLDASENTGNKQDDKSSDKQLPIKHIRRVRGREVSPSDVREDSNLESSQLTLQAEFDMSAIPRKRGRPRKINPSEDVGSKAVKEERSPKKKEAPSIKRRSTRNTPAKSENVDVGKPALGKSILVPNEELSMVMSCKKKLTKKTESQSQKRSLHSVSEERTDEMTHKETNEQEERLLATASFSKSSRSSRTRSSKAILLPDLSEPNNEPLFSPASEVPRKAKAKKIEVPAQLKELVSDLSSQFVISPPALRSRQKNASSKNKLEDELKDDAQSVETVGKPKAKRIRTSKTKQASKNTEKESAWSPPSIEIRLISPLASPADGVKSKPRKTTEVTGAGLGRNRKKLSSYPKQILRRKML</sequence>
<comment type="subcellular location">
    <subcellularLocation>
        <location evidence="1">Nucleus</location>
    </subcellularLocation>
</comment>
<organism evidence="6 7">
    <name type="scientific">Gorilla gorilla gorilla</name>
    <name type="common">Western lowland gorilla</name>
    <dbReference type="NCBI Taxonomy" id="9595"/>
    <lineage>
        <taxon>Eukaryota</taxon>
        <taxon>Metazoa</taxon>
        <taxon>Chordata</taxon>
        <taxon>Craniata</taxon>
        <taxon>Vertebrata</taxon>
        <taxon>Euteleostomi</taxon>
        <taxon>Mammalia</taxon>
        <taxon>Eutheria</taxon>
        <taxon>Euarchontoglires</taxon>
        <taxon>Primates</taxon>
        <taxon>Haplorrhini</taxon>
        <taxon>Catarrhini</taxon>
        <taxon>Hominidae</taxon>
        <taxon>Gorilla</taxon>
    </lineage>
</organism>
<feature type="region of interest" description="Disordered" evidence="3">
    <location>
        <begin position="1754"/>
        <end position="1782"/>
    </location>
</feature>
<dbReference type="InterPro" id="IPR011047">
    <property type="entry name" value="Quinoprotein_ADH-like_sf"/>
</dbReference>
<dbReference type="EMBL" id="CABD030010089">
    <property type="status" value="NOT_ANNOTATED_CDS"/>
    <property type="molecule type" value="Genomic_DNA"/>
</dbReference>
<evidence type="ECO:0000259" key="5">
    <source>
        <dbReference type="Pfam" id="PF16687"/>
    </source>
</evidence>
<evidence type="ECO:0000256" key="2">
    <source>
        <dbReference type="ARBA" id="ARBA00023242"/>
    </source>
</evidence>
<dbReference type="SUPFAM" id="SSF50998">
    <property type="entry name" value="Quinoprotein alcohol dehydrogenase-like"/>
    <property type="match status" value="1"/>
</dbReference>
<accession>G3SKR2</accession>
<keyword evidence="7" id="KW-1185">Reference proteome</keyword>
<dbReference type="Pfam" id="PF16687">
    <property type="entry name" value="ELYS-bb"/>
    <property type="match status" value="1"/>
</dbReference>
<feature type="region of interest" description="Disordered" evidence="3">
    <location>
        <begin position="2155"/>
        <end position="2269"/>
    </location>
</feature>
<feature type="region of interest" description="Disordered" evidence="3">
    <location>
        <begin position="1799"/>
        <end position="1818"/>
    </location>
</feature>
<dbReference type="InterPro" id="IPR032040">
    <property type="entry name" value="ELYS-bb"/>
</dbReference>
<feature type="region of interest" description="Disordered" evidence="3">
    <location>
        <begin position="2051"/>
        <end position="2132"/>
    </location>
</feature>
<dbReference type="EMBL" id="CABD030010086">
    <property type="status" value="NOT_ANNOTATED_CDS"/>
    <property type="molecule type" value="Genomic_DNA"/>
</dbReference>
<dbReference type="Ensembl" id="ENSGGOT00000041090.2">
    <property type="protein sequence ID" value="ENSGGOP00000028705.2"/>
    <property type="gene ID" value="ENSGGOG00000034836.2"/>
</dbReference>
<feature type="compositionally biased region" description="Basic and acidic residues" evidence="3">
    <location>
        <begin position="1943"/>
        <end position="1955"/>
    </location>
</feature>
<feature type="compositionally biased region" description="Polar residues" evidence="3">
    <location>
        <begin position="1832"/>
        <end position="1841"/>
    </location>
</feature>
<evidence type="ECO:0000256" key="3">
    <source>
        <dbReference type="SAM" id="MobiDB-lite"/>
    </source>
</evidence>
<dbReference type="Pfam" id="PF13934">
    <property type="entry name" value="ELYS"/>
    <property type="match status" value="1"/>
</dbReference>
<feature type="compositionally biased region" description="Polar residues" evidence="3">
    <location>
        <begin position="1800"/>
        <end position="1811"/>
    </location>
</feature>
<feature type="region of interest" description="Disordered" evidence="3">
    <location>
        <begin position="1912"/>
        <end position="2030"/>
    </location>
</feature>
<evidence type="ECO:0000256" key="1">
    <source>
        <dbReference type="ARBA" id="ARBA00004123"/>
    </source>
</evidence>
<dbReference type="GeneTree" id="ENSGT00390000018900"/>
<gene>
    <name evidence="6" type="primary">AHCTF1</name>
</gene>
<feature type="compositionally biased region" description="Basic and acidic residues" evidence="3">
    <location>
        <begin position="2067"/>
        <end position="2087"/>
    </location>
</feature>
<feature type="compositionally biased region" description="Basic residues" evidence="3">
    <location>
        <begin position="2191"/>
        <end position="2200"/>
    </location>
</feature>
<evidence type="ECO:0000313" key="7">
    <source>
        <dbReference type="Proteomes" id="UP000001519"/>
    </source>
</evidence>
<dbReference type="Proteomes" id="UP000001519">
    <property type="component" value="Chromosome 1"/>
</dbReference>
<feature type="compositionally biased region" description="Basic and acidic residues" evidence="3">
    <location>
        <begin position="2172"/>
        <end position="2182"/>
    </location>
</feature>
<protein>
    <submittedName>
        <fullName evidence="6">AT-hook containing transcription factor 1</fullName>
    </submittedName>
</protein>
<dbReference type="EMBL" id="CABD030010085">
    <property type="status" value="NOT_ANNOTATED_CDS"/>
    <property type="molecule type" value="Genomic_DNA"/>
</dbReference>
<reference evidence="6" key="3">
    <citation type="submission" date="2025-08" db="UniProtKB">
        <authorList>
            <consortium name="Ensembl"/>
        </authorList>
    </citation>
    <scope>IDENTIFICATION</scope>
</reference>
<dbReference type="EMBL" id="CABD030010091">
    <property type="status" value="NOT_ANNOTATED_CDS"/>
    <property type="molecule type" value="Genomic_DNA"/>
</dbReference>
<evidence type="ECO:0000259" key="4">
    <source>
        <dbReference type="Pfam" id="PF13934"/>
    </source>
</evidence>
<feature type="region of interest" description="Disordered" evidence="3">
    <location>
        <begin position="1283"/>
        <end position="1360"/>
    </location>
</feature>
<feature type="domain" description="ELYS beta-propeller" evidence="5">
    <location>
        <begin position="1"/>
        <end position="489"/>
    </location>
</feature>
<dbReference type="EMBL" id="CABD030010087">
    <property type="status" value="NOT_ANNOTATED_CDS"/>
    <property type="molecule type" value="Genomic_DNA"/>
</dbReference>
<name>G3SKR2_GORGO</name>
<dbReference type="InterPro" id="IPR052620">
    <property type="entry name" value="ELYS/MEL-28_NucAsmblyFactor"/>
</dbReference>
<dbReference type="EMBL" id="CABD030010083">
    <property type="status" value="NOT_ANNOTATED_CDS"/>
    <property type="molecule type" value="Genomic_DNA"/>
</dbReference>
<reference evidence="6" key="4">
    <citation type="submission" date="2025-09" db="UniProtKB">
        <authorList>
            <consortium name="Ensembl"/>
        </authorList>
    </citation>
    <scope>IDENTIFICATION</scope>
</reference>
<feature type="compositionally biased region" description="Polar residues" evidence="3">
    <location>
        <begin position="1308"/>
        <end position="1323"/>
    </location>
</feature>
<dbReference type="PANTHER" id="PTHR21583">
    <property type="entry name" value="ELYS PROTEIN"/>
    <property type="match status" value="1"/>
</dbReference>
<dbReference type="EMBL" id="CABD030010088">
    <property type="status" value="NOT_ANNOTATED_CDS"/>
    <property type="molecule type" value="Genomic_DNA"/>
</dbReference>
<dbReference type="Bgee" id="ENSGGOG00000034836">
    <property type="expression patterns" value="Expressed in testis and 6 other cell types or tissues"/>
</dbReference>